<dbReference type="AlphaFoldDB" id="A0A4S8NUB4"/>
<feature type="domain" description="Aminoglycoside phosphotransferase" evidence="1">
    <location>
        <begin position="131"/>
        <end position="274"/>
    </location>
</feature>
<dbReference type="Pfam" id="PF01636">
    <property type="entry name" value="APH"/>
    <property type="match status" value="1"/>
</dbReference>
<dbReference type="EMBL" id="STGV01000008">
    <property type="protein sequence ID" value="THV20271.1"/>
    <property type="molecule type" value="Genomic_DNA"/>
</dbReference>
<evidence type="ECO:0000259" key="1">
    <source>
        <dbReference type="Pfam" id="PF01636"/>
    </source>
</evidence>
<name>A0A4S8NUB4_9HYPH</name>
<dbReference type="InterPro" id="IPR027417">
    <property type="entry name" value="P-loop_NTPase"/>
</dbReference>
<dbReference type="InterPro" id="IPR002575">
    <property type="entry name" value="Aminoglycoside_PTrfase"/>
</dbReference>
<keyword evidence="2" id="KW-0808">Transferase</keyword>
<sequence>MQVDSQTDVIAFLSSAGTFGADAAEIIETHISLVFLAGDRAYKLKRAVKLPYADFTTLDLRRTYCLAEVRLNSRTAPEIYLGVRSVTREADGSLALDGQGIVLDYVVEMRRFSQEQLFDRLADGDGLTKPLMEATAEQIAAFHQSADIRHDGTGADNLAGVLAINEAAFQSTSVFPTDQIQRLNQRFRALHRANHALLDRRERNGAIRHCHGDLHLRNLFLGPEGPRMFDCIDFNDTLAVCDVLYDLAFLLMDLWHRQQEDLANAVANRYFDKTGDDAGYPLLSLFMAVRAAIRAHVEATQIAQAADPPEGLRTEAWRYLELAETLLRSEPARLVAIGGLSGTGKSTLAEALAPGLGLAPGARILESDRQRRALYGIARGQKLPDGAYAHAVSARVYETLRQKAETILAAGGSVIIDAVFDRQSERDAVQALSKRLGIPMTGLWLEAPTDTLLQRLQTRAAGDSDANGDVLRLQLSRDLGDITWHRLGSTADILHLVRQVSALLPPA</sequence>
<reference evidence="2 3" key="1">
    <citation type="submission" date="2019-04" db="EMBL/GenBank/DDBJ databases">
        <title>Genome sequence of strain shin9-1.</title>
        <authorList>
            <person name="Gao J."/>
            <person name="Sun J."/>
        </authorList>
    </citation>
    <scope>NUCLEOTIDE SEQUENCE [LARGE SCALE GENOMIC DNA]</scope>
    <source>
        <strain evidence="3">shin9-1</strain>
    </source>
</reference>
<dbReference type="Gene3D" id="3.40.50.300">
    <property type="entry name" value="P-loop containing nucleotide triphosphate hydrolases"/>
    <property type="match status" value="1"/>
</dbReference>
<evidence type="ECO:0000313" key="3">
    <source>
        <dbReference type="Proteomes" id="UP000308828"/>
    </source>
</evidence>
<dbReference type="InterPro" id="IPR052732">
    <property type="entry name" value="Cell-binding_unc_protein"/>
</dbReference>
<protein>
    <submittedName>
        <fullName evidence="2">Aminoglycoside phosphotransferase</fullName>
    </submittedName>
</protein>
<dbReference type="SUPFAM" id="SSF56112">
    <property type="entry name" value="Protein kinase-like (PK-like)"/>
    <property type="match status" value="1"/>
</dbReference>
<accession>A0A4S8NUB4</accession>
<keyword evidence="3" id="KW-1185">Reference proteome</keyword>
<dbReference type="Gene3D" id="3.90.1200.10">
    <property type="match status" value="1"/>
</dbReference>
<dbReference type="PANTHER" id="PTHR43883:SF1">
    <property type="entry name" value="GLUCONOKINASE"/>
    <property type="match status" value="1"/>
</dbReference>
<dbReference type="SUPFAM" id="SSF52540">
    <property type="entry name" value="P-loop containing nucleoside triphosphate hydrolases"/>
    <property type="match status" value="1"/>
</dbReference>
<evidence type="ECO:0000313" key="2">
    <source>
        <dbReference type="EMBL" id="THV20271.1"/>
    </source>
</evidence>
<dbReference type="GO" id="GO:0016740">
    <property type="term" value="F:transferase activity"/>
    <property type="evidence" value="ECO:0007669"/>
    <property type="project" value="UniProtKB-KW"/>
</dbReference>
<dbReference type="InterPro" id="IPR011009">
    <property type="entry name" value="Kinase-like_dom_sf"/>
</dbReference>
<dbReference type="RefSeq" id="WP_136600287.1">
    <property type="nucleotide sequence ID" value="NZ_STGV01000008.1"/>
</dbReference>
<comment type="caution">
    <text evidence="2">The sequence shown here is derived from an EMBL/GenBank/DDBJ whole genome shotgun (WGS) entry which is preliminary data.</text>
</comment>
<dbReference type="PANTHER" id="PTHR43883">
    <property type="entry name" value="SLR0207 PROTEIN"/>
    <property type="match status" value="1"/>
</dbReference>
<proteinExistence type="predicted"/>
<dbReference type="OrthoDB" id="9810277at2"/>
<gene>
    <name evidence="2" type="ORF">FAA97_19735</name>
</gene>
<dbReference type="Pfam" id="PF13671">
    <property type="entry name" value="AAA_33"/>
    <property type="match status" value="1"/>
</dbReference>
<dbReference type="Proteomes" id="UP000308828">
    <property type="component" value="Unassembled WGS sequence"/>
</dbReference>
<organism evidence="2 3">
    <name type="scientific">Peteryoungia ipomoeae</name>
    <dbReference type="NCBI Taxonomy" id="1210932"/>
    <lineage>
        <taxon>Bacteria</taxon>
        <taxon>Pseudomonadati</taxon>
        <taxon>Pseudomonadota</taxon>
        <taxon>Alphaproteobacteria</taxon>
        <taxon>Hyphomicrobiales</taxon>
        <taxon>Rhizobiaceae</taxon>
        <taxon>Peteryoungia</taxon>
    </lineage>
</organism>